<dbReference type="GO" id="GO:0004181">
    <property type="term" value="F:metallocarboxypeptidase activity"/>
    <property type="evidence" value="ECO:0007669"/>
    <property type="project" value="InterPro"/>
</dbReference>
<comment type="caution">
    <text evidence="11">The sequence shown here is derived from an EMBL/GenBank/DDBJ whole genome shotgun (WGS) entry which is preliminary data.</text>
</comment>
<gene>
    <name evidence="11" type="ORF">FB476_0624</name>
</gene>
<dbReference type="AlphaFoldDB" id="A0A543KL45"/>
<evidence type="ECO:0000313" key="12">
    <source>
        <dbReference type="Proteomes" id="UP000315133"/>
    </source>
</evidence>
<dbReference type="InterPro" id="IPR000834">
    <property type="entry name" value="Peptidase_M14"/>
</dbReference>
<keyword evidence="9" id="KW-0732">Signal</keyword>
<comment type="cofactor">
    <cofactor evidence="1">
        <name>Zn(2+)</name>
        <dbReference type="ChEBI" id="CHEBI:29105"/>
    </cofactor>
</comment>
<dbReference type="GO" id="GO:0008270">
    <property type="term" value="F:zinc ion binding"/>
    <property type="evidence" value="ECO:0007669"/>
    <property type="project" value="InterPro"/>
</dbReference>
<evidence type="ECO:0000259" key="10">
    <source>
        <dbReference type="PROSITE" id="PS52035"/>
    </source>
</evidence>
<dbReference type="Pfam" id="PF00246">
    <property type="entry name" value="Peptidase_M14"/>
    <property type="match status" value="1"/>
</dbReference>
<evidence type="ECO:0000313" key="11">
    <source>
        <dbReference type="EMBL" id="TQM95774.1"/>
    </source>
</evidence>
<dbReference type="PANTHER" id="PTHR11705:SF143">
    <property type="entry name" value="SLL0236 PROTEIN"/>
    <property type="match status" value="1"/>
</dbReference>
<evidence type="ECO:0000256" key="2">
    <source>
        <dbReference type="ARBA" id="ARBA00005988"/>
    </source>
</evidence>
<keyword evidence="3" id="KW-0645">Protease</keyword>
<evidence type="ECO:0000256" key="9">
    <source>
        <dbReference type="SAM" id="SignalP"/>
    </source>
</evidence>
<dbReference type="PANTHER" id="PTHR11705">
    <property type="entry name" value="PROTEASE FAMILY M14 CARBOXYPEPTIDASE A,B"/>
    <property type="match status" value="1"/>
</dbReference>
<dbReference type="RefSeq" id="WP_170233506.1">
    <property type="nucleotide sequence ID" value="NZ_BAAAIL010000003.1"/>
</dbReference>
<proteinExistence type="inferred from homology"/>
<evidence type="ECO:0000256" key="6">
    <source>
        <dbReference type="ARBA" id="ARBA00023049"/>
    </source>
</evidence>
<feature type="compositionally biased region" description="Basic and acidic residues" evidence="8">
    <location>
        <begin position="51"/>
        <end position="62"/>
    </location>
</feature>
<feature type="signal peptide" evidence="9">
    <location>
        <begin position="1"/>
        <end position="30"/>
    </location>
</feature>
<protein>
    <submittedName>
        <fullName evidence="11">Zinc carboxypeptidase</fullName>
    </submittedName>
</protein>
<name>A0A543KL45_9MICO</name>
<comment type="similarity">
    <text evidence="2 7">Belongs to the peptidase M14 family.</text>
</comment>
<feature type="active site" description="Proton donor/acceptor" evidence="7">
    <location>
        <position position="378"/>
    </location>
</feature>
<dbReference type="Gene3D" id="3.40.630.10">
    <property type="entry name" value="Zn peptidases"/>
    <property type="match status" value="1"/>
</dbReference>
<evidence type="ECO:0000256" key="5">
    <source>
        <dbReference type="ARBA" id="ARBA00022833"/>
    </source>
</evidence>
<evidence type="ECO:0000256" key="1">
    <source>
        <dbReference type="ARBA" id="ARBA00001947"/>
    </source>
</evidence>
<feature type="compositionally biased region" description="Low complexity" evidence="8">
    <location>
        <begin position="41"/>
        <end position="50"/>
    </location>
</feature>
<keyword evidence="11" id="KW-0121">Carboxypeptidase</keyword>
<keyword evidence="12" id="KW-1185">Reference proteome</keyword>
<sequence length="883" mass="94272">MSLSSTRRTLVGAVASSIALSLALAPSASSDPGPGPGKGGPEAAATAAADAKGKGKGLDKPSKLKPGKPGKPDKPGKPQDGDWSGLDMPQSYPFQPELRVYPHNPDDRSYAGNLIGHADLAPRLMELMAQSDRISVQVVGQSSEGRDLYLVTLTAPEKKAETKKQTKYREMIQKDPVKAAKDKKLAQEYKTPVWFSSNIHGNEWEGTDASMNVIEDLVNAPWSEVEDLLTQHRIYFSLSLNPDGRTVATRANAQNFDANRDMITNTTPETVSYIRTTQELLALYAADMHGYTTQLQVEPTGPPHGENYEYDLFIPHNYALALKIEEDVVDAAIPGNPLTRAGGIKIPYRDTPSGWDDYPPIFTAQYAAFYGTLSSTVELPMGRTGSVMTPARAAINVAVAEQVIRSTIEYVHENSDEMLANQIEFFRRALSGEPKTALTLENIDAVPGPEQWKPLWDVTDNQDPVELPQAYVIPMDGSQRSLSDATALVEQLLLHSIEVTQLNKDWKVDGVTYPKGSYVVDMAQSKRALANALLDLGTDISDRLPSMYDISAWSYSYLWGATVHKVGDVTAGPVKHTKPLAGPVSVAEVPKKAQHLAFEVAGVNDYVAINDLVSEDADVWLLPSGQAVVGPQSYSKAVNAAIEHDIAFRAATPAEVKAVNDGDAQELDEVRTAYVGNQDARFTLLQLGFEDPVALTAASITANPAVLDDVDVILVNSAFTFNSQTAAGRAAVEAWLAEGHALIGIGSNGFNAASALGLVSASANTGPGSGNGIVKVETPAGSFLEPHKQDYAFVYPAQSYGNLGANTKAEQYYAEGNPLLAGHWRGTATTGPLGAGGRASVISGESASGGKAIVFGTTPTFRTHPKGGQSQVGQAIFSVLADD</sequence>
<dbReference type="EMBL" id="VFPU01000001">
    <property type="protein sequence ID" value="TQM95774.1"/>
    <property type="molecule type" value="Genomic_DNA"/>
</dbReference>
<dbReference type="GO" id="GO:0005615">
    <property type="term" value="C:extracellular space"/>
    <property type="evidence" value="ECO:0007669"/>
    <property type="project" value="TreeGrafter"/>
</dbReference>
<reference evidence="11 12" key="1">
    <citation type="submission" date="2019-06" db="EMBL/GenBank/DDBJ databases">
        <title>Sequencing the genomes of 1000 actinobacteria strains.</title>
        <authorList>
            <person name="Klenk H.-P."/>
        </authorList>
    </citation>
    <scope>NUCLEOTIDE SEQUENCE [LARGE SCALE GENOMIC DNA]</scope>
    <source>
        <strain evidence="11 12">DSM 12362</strain>
    </source>
</reference>
<accession>A0A543KL45</accession>
<organism evidence="11 12">
    <name type="scientific">Ornithinimicrobium humiphilum</name>
    <dbReference type="NCBI Taxonomy" id="125288"/>
    <lineage>
        <taxon>Bacteria</taxon>
        <taxon>Bacillati</taxon>
        <taxon>Actinomycetota</taxon>
        <taxon>Actinomycetes</taxon>
        <taxon>Micrococcales</taxon>
        <taxon>Ornithinimicrobiaceae</taxon>
        <taxon>Ornithinimicrobium</taxon>
    </lineage>
</organism>
<feature type="region of interest" description="Disordered" evidence="8">
    <location>
        <begin position="25"/>
        <end position="105"/>
    </location>
</feature>
<dbReference type="GO" id="GO:0006508">
    <property type="term" value="P:proteolysis"/>
    <property type="evidence" value="ECO:0007669"/>
    <property type="project" value="UniProtKB-KW"/>
</dbReference>
<evidence type="ECO:0000256" key="7">
    <source>
        <dbReference type="PROSITE-ProRule" id="PRU01379"/>
    </source>
</evidence>
<dbReference type="SUPFAM" id="SSF53187">
    <property type="entry name" value="Zn-dependent exopeptidases"/>
    <property type="match status" value="1"/>
</dbReference>
<evidence type="ECO:0000256" key="3">
    <source>
        <dbReference type="ARBA" id="ARBA00022670"/>
    </source>
</evidence>
<dbReference type="SMART" id="SM00631">
    <property type="entry name" value="Zn_pept"/>
    <property type="match status" value="1"/>
</dbReference>
<evidence type="ECO:0000256" key="4">
    <source>
        <dbReference type="ARBA" id="ARBA00022801"/>
    </source>
</evidence>
<feature type="chain" id="PRO_5021973595" evidence="9">
    <location>
        <begin position="31"/>
        <end position="883"/>
    </location>
</feature>
<feature type="compositionally biased region" description="Basic and acidic residues" evidence="8">
    <location>
        <begin position="70"/>
        <end position="80"/>
    </location>
</feature>
<keyword evidence="4" id="KW-0378">Hydrolase</keyword>
<feature type="domain" description="Peptidase M14" evidence="10">
    <location>
        <begin position="101"/>
        <end position="399"/>
    </location>
</feature>
<dbReference type="PROSITE" id="PS52035">
    <property type="entry name" value="PEPTIDASE_M14"/>
    <property type="match status" value="1"/>
</dbReference>
<evidence type="ECO:0000256" key="8">
    <source>
        <dbReference type="SAM" id="MobiDB-lite"/>
    </source>
</evidence>
<keyword evidence="5" id="KW-0862">Zinc</keyword>
<keyword evidence="6" id="KW-0482">Metalloprotease</keyword>
<dbReference type="Proteomes" id="UP000315133">
    <property type="component" value="Unassembled WGS sequence"/>
</dbReference>